<protein>
    <recommendedName>
        <fullName evidence="1">Cap-specific mRNA (nucleoside-2'-O-)-methyltransferase 1</fullName>
        <ecNumber evidence="1">2.1.1.57</ecNumber>
    </recommendedName>
    <alternativeName>
        <fullName evidence="1">Cap1 2'O-ribose methyltransferase 1</fullName>
    </alternativeName>
</protein>
<keyword evidence="1" id="KW-0539">Nucleus</keyword>
<dbReference type="PANTHER" id="PTHR16121">
    <property type="entry name" value="CAP-SPECIFIC MRNA (NUCLEOSIDE-2'-O-)-METHYLTRANSFERASE 1-RELATED"/>
    <property type="match status" value="1"/>
</dbReference>
<dbReference type="Proteomes" id="UP001151518">
    <property type="component" value="Unassembled WGS sequence"/>
</dbReference>
<dbReference type="OrthoDB" id="10251234at2759"/>
<dbReference type="Pfam" id="PF01728">
    <property type="entry name" value="FtsJ"/>
    <property type="match status" value="1"/>
</dbReference>
<dbReference type="GO" id="GO:0004483">
    <property type="term" value="F:methyltransferase cap1 activity"/>
    <property type="evidence" value="ECO:0007669"/>
    <property type="project" value="UniProtKB-UniRule"/>
</dbReference>
<feature type="domain" description="Ribosomal RNA methyltransferase FtsJ" evidence="3">
    <location>
        <begin position="196"/>
        <end position="388"/>
    </location>
</feature>
<keyword evidence="1" id="KW-0808">Transferase</keyword>
<sequence>MAFDENEVLFTDADPGYRYTTTESIIPPPSLSTLPRKIHNIRGRGGRIVSDSRQRYQPQSQQPKDTRRNNPQQQDAEAVDTVGRFFTSVANQNGSDLAKQVCTSEWLRMMSEKDDVRGRHADPRLCDIALLQKIDTYKSSLAKVPTGVFNSACIETNPYAELSKTIFVSPVAVLFGHLDFTFQVASEYLKPGAQPLRFVDLGSSNGGCSEYILWKANKQPINGSGDASSVHGWYFAQNSQSTHNIHVVNLDAMLPECKAKNRLTIVDNTAGITNTAEANAFACQVLDGTSSDSSSKGVDLVIGELCYEQSDLASDHEKRHYAFVIAQAAVALQVLRRGGTFVFKMFDTTTPLSAEILFLIYSCFGRTAVVRSLVSRPTSTERYVICNRLVADTKWAVSHLQQALTKINSGQFKLSHIVSWTKVSAEKEFIEALSQINIKLAHTQLQALRHLESVISKQQNAQTIPSSLQKNIANKCLANWDLPLLK</sequence>
<dbReference type="InterPro" id="IPR050851">
    <property type="entry name" value="mRNA_Cap_2O-Ribose_MeTrfase"/>
</dbReference>
<dbReference type="Gene3D" id="3.40.50.12760">
    <property type="match status" value="1"/>
</dbReference>
<keyword evidence="1" id="KW-0506">mRNA capping</keyword>
<feature type="region of interest" description="Disordered" evidence="2">
    <location>
        <begin position="38"/>
        <end position="76"/>
    </location>
</feature>
<dbReference type="InterPro" id="IPR029063">
    <property type="entry name" value="SAM-dependent_MTases_sf"/>
</dbReference>
<comment type="caution">
    <text evidence="4">The sequence shown here is derived from an EMBL/GenBank/DDBJ whole genome shotgun (WGS) entry which is preliminary data.</text>
</comment>
<organism evidence="4 5">
    <name type="scientific">Coemansia spiralis</name>
    <dbReference type="NCBI Taxonomy" id="417178"/>
    <lineage>
        <taxon>Eukaryota</taxon>
        <taxon>Fungi</taxon>
        <taxon>Fungi incertae sedis</taxon>
        <taxon>Zoopagomycota</taxon>
        <taxon>Kickxellomycotina</taxon>
        <taxon>Kickxellomycetes</taxon>
        <taxon>Kickxellales</taxon>
        <taxon>Kickxellaceae</taxon>
        <taxon>Coemansia</taxon>
    </lineage>
</organism>
<evidence type="ECO:0000313" key="4">
    <source>
        <dbReference type="EMBL" id="KAJ2672052.1"/>
    </source>
</evidence>
<dbReference type="GO" id="GO:0005634">
    <property type="term" value="C:nucleus"/>
    <property type="evidence" value="ECO:0007669"/>
    <property type="project" value="UniProtKB-SubCell"/>
</dbReference>
<accession>A0A9W8KWE5</accession>
<reference evidence="4" key="1">
    <citation type="submission" date="2022-07" db="EMBL/GenBank/DDBJ databases">
        <title>Phylogenomic reconstructions and comparative analyses of Kickxellomycotina fungi.</title>
        <authorList>
            <person name="Reynolds N.K."/>
            <person name="Stajich J.E."/>
            <person name="Barry K."/>
            <person name="Grigoriev I.V."/>
            <person name="Crous P."/>
            <person name="Smith M.E."/>
        </authorList>
    </citation>
    <scope>NUCLEOTIDE SEQUENCE</scope>
    <source>
        <strain evidence="4">NRRL 3115</strain>
    </source>
</reference>
<dbReference type="PANTHER" id="PTHR16121:SF0">
    <property type="entry name" value="CAP-SPECIFIC MRNA (NUCLEOSIDE-2'-O-)-METHYLTRANSFERASE 1"/>
    <property type="match status" value="1"/>
</dbReference>
<keyword evidence="1" id="KW-0507">mRNA processing</keyword>
<gene>
    <name evidence="4" type="ORF">GGI25_005246</name>
</gene>
<dbReference type="GO" id="GO:0032259">
    <property type="term" value="P:methylation"/>
    <property type="evidence" value="ECO:0007669"/>
    <property type="project" value="UniProtKB-KW"/>
</dbReference>
<dbReference type="InterPro" id="IPR002877">
    <property type="entry name" value="RNA_MeTrfase_FtsJ_dom"/>
</dbReference>
<dbReference type="EMBL" id="JANBTW010000089">
    <property type="protein sequence ID" value="KAJ2672052.1"/>
    <property type="molecule type" value="Genomic_DNA"/>
</dbReference>
<dbReference type="GO" id="GO:0003676">
    <property type="term" value="F:nucleic acid binding"/>
    <property type="evidence" value="ECO:0007669"/>
    <property type="project" value="UniProtKB-UniRule"/>
</dbReference>
<comment type="catalytic activity">
    <reaction evidence="1">
        <text>a 5'-end (N(7)-methyl 5'-triphosphoguanosine)-ribonucleoside in mRNA + S-adenosyl-L-methionine = a 5'-end (N(7)-methyl 5'-triphosphoguanosine)-(2'-O-methyl-ribonucleoside) in mRNA + S-adenosyl-L-homocysteine + H(+)</text>
        <dbReference type="Rhea" id="RHEA:67020"/>
        <dbReference type="Rhea" id="RHEA-COMP:17167"/>
        <dbReference type="Rhea" id="RHEA-COMP:17168"/>
        <dbReference type="ChEBI" id="CHEBI:15378"/>
        <dbReference type="ChEBI" id="CHEBI:57856"/>
        <dbReference type="ChEBI" id="CHEBI:59789"/>
        <dbReference type="ChEBI" id="CHEBI:156461"/>
        <dbReference type="ChEBI" id="CHEBI:167609"/>
        <dbReference type="EC" id="2.1.1.57"/>
    </reaction>
</comment>
<name>A0A9W8KWE5_9FUNG</name>
<keyword evidence="1" id="KW-0489">Methyltransferase</keyword>
<dbReference type="GO" id="GO:0005737">
    <property type="term" value="C:cytoplasm"/>
    <property type="evidence" value="ECO:0007669"/>
    <property type="project" value="TreeGrafter"/>
</dbReference>
<dbReference type="SUPFAM" id="SSF53335">
    <property type="entry name" value="S-adenosyl-L-methionine-dependent methyltransferases"/>
    <property type="match status" value="1"/>
</dbReference>
<evidence type="ECO:0000259" key="3">
    <source>
        <dbReference type="Pfam" id="PF01728"/>
    </source>
</evidence>
<comment type="function">
    <text evidence="1">S-adenosyl-L-methionine-dependent methyltransferase that mediates RNA cap1 2'-O-ribose methylation to the 5'-cap structure of RNAs. Methylates the ribose of the first nucleotide of a m(7)GpppG-capped mRNA to produce m(7)GpppNmp (cap1).</text>
</comment>
<keyword evidence="1" id="KW-0949">S-adenosyl-L-methionine</keyword>
<evidence type="ECO:0000313" key="5">
    <source>
        <dbReference type="Proteomes" id="UP001151518"/>
    </source>
</evidence>
<dbReference type="GO" id="GO:0006370">
    <property type="term" value="P:7-methylguanosine mRNA capping"/>
    <property type="evidence" value="ECO:0007669"/>
    <property type="project" value="UniProtKB-UniRule"/>
</dbReference>
<proteinExistence type="predicted"/>
<dbReference type="GO" id="GO:0016556">
    <property type="term" value="P:mRNA modification"/>
    <property type="evidence" value="ECO:0007669"/>
    <property type="project" value="UniProtKB-UniRule"/>
</dbReference>
<dbReference type="EC" id="2.1.1.57" evidence="1"/>
<evidence type="ECO:0000256" key="2">
    <source>
        <dbReference type="SAM" id="MobiDB-lite"/>
    </source>
</evidence>
<evidence type="ECO:0000256" key="1">
    <source>
        <dbReference type="RuleBase" id="RU368012"/>
    </source>
</evidence>
<comment type="subcellular location">
    <subcellularLocation>
        <location evidence="1">Nucleus</location>
    </subcellularLocation>
</comment>
<dbReference type="AlphaFoldDB" id="A0A9W8KWE5"/>